<keyword evidence="4 8" id="KW-0479">Metal-binding</keyword>
<comment type="similarity">
    <text evidence="2">Belongs to the biopterin-dependent aromatic amino acid hydroxylase family.</text>
</comment>
<dbReference type="RefSeq" id="XP_022104913.1">
    <property type="nucleotide sequence ID" value="XM_022249221.1"/>
</dbReference>
<dbReference type="PRINTS" id="PR00372">
    <property type="entry name" value="FYWHYDRXLASE"/>
</dbReference>
<dbReference type="Pfam" id="PF00351">
    <property type="entry name" value="Biopterin_H"/>
    <property type="match status" value="1"/>
</dbReference>
<gene>
    <name evidence="11 12" type="primary">LOC110986913</name>
</gene>
<dbReference type="OrthoDB" id="983542at2759"/>
<evidence type="ECO:0000256" key="2">
    <source>
        <dbReference type="ARBA" id="ARBA00009712"/>
    </source>
</evidence>
<protein>
    <recommendedName>
        <fullName evidence="3">phenylalanine 4-monooxygenase</fullName>
        <ecNumber evidence="3">1.14.16.1</ecNumber>
    </recommendedName>
</protein>
<evidence type="ECO:0000256" key="6">
    <source>
        <dbReference type="ARBA" id="ARBA00023004"/>
    </source>
</evidence>
<dbReference type="Gene3D" id="1.10.800.10">
    <property type="entry name" value="Aromatic amino acid hydroxylase"/>
    <property type="match status" value="1"/>
</dbReference>
<keyword evidence="7" id="KW-0503">Monooxygenase</keyword>
<accession>A0A8B7ZGZ7</accession>
<dbReference type="OMA" id="HEVFGHC"/>
<evidence type="ECO:0000259" key="9">
    <source>
        <dbReference type="PROSITE" id="PS51410"/>
    </source>
</evidence>
<dbReference type="SUPFAM" id="SSF56534">
    <property type="entry name" value="Aromatic aminoacid monoxygenases, catalytic and oligomerization domains"/>
    <property type="match status" value="1"/>
</dbReference>
<evidence type="ECO:0000256" key="5">
    <source>
        <dbReference type="ARBA" id="ARBA00023002"/>
    </source>
</evidence>
<dbReference type="InterPro" id="IPR019774">
    <property type="entry name" value="Aromatic-AA_hydroxylase_C"/>
</dbReference>
<dbReference type="Proteomes" id="UP000694845">
    <property type="component" value="Unplaced"/>
</dbReference>
<evidence type="ECO:0000256" key="7">
    <source>
        <dbReference type="ARBA" id="ARBA00023033"/>
    </source>
</evidence>
<dbReference type="PROSITE" id="PS51410">
    <property type="entry name" value="BH4_AAA_HYDROXYL_2"/>
    <property type="match status" value="1"/>
</dbReference>
<dbReference type="PANTHER" id="PTHR11473:SF24">
    <property type="entry name" value="PHENYLALANINE-4-HYDROXYLASE"/>
    <property type="match status" value="1"/>
</dbReference>
<keyword evidence="10" id="KW-1185">Reference proteome</keyword>
<name>A0A8B7ZGZ7_ACAPL</name>
<dbReference type="KEGG" id="aplc:110986913"/>
<dbReference type="GO" id="GO:0004505">
    <property type="term" value="F:phenylalanine 4-monooxygenase activity"/>
    <property type="evidence" value="ECO:0007669"/>
    <property type="project" value="UniProtKB-EC"/>
</dbReference>
<feature type="binding site" evidence="8">
    <location>
        <position position="231"/>
    </location>
    <ligand>
        <name>Fe cation</name>
        <dbReference type="ChEBI" id="CHEBI:24875"/>
    </ligand>
</feature>
<dbReference type="AlphaFoldDB" id="A0A8B7ZGZ7"/>
<dbReference type="InterPro" id="IPR001273">
    <property type="entry name" value="ArAA_hydroxylase"/>
</dbReference>
<keyword evidence="6 8" id="KW-0408">Iron</keyword>
<dbReference type="RefSeq" id="XP_022104923.1">
    <property type="nucleotide sequence ID" value="XM_022249231.1"/>
</dbReference>
<reference evidence="11 12" key="1">
    <citation type="submission" date="2025-04" db="UniProtKB">
        <authorList>
            <consortium name="RefSeq"/>
        </authorList>
    </citation>
    <scope>IDENTIFICATION</scope>
</reference>
<sequence>MSEFPDDSCCVTHPVADGSDEVEFPRNFAELDYSLTREVYDVIQPNVKGFDDAKYRSFRRKCQLVTKTYKLGTPIPSMIYPASQLETWARTYNRLMLLYPMHACTKFNNLLAPFLEACDISAHRIPDLEKVSNYLRRKTGFRLRPVSTFMTPRDFLAALAFRVFCSSQYVRHGDGAFFTNEPDVIHEILGHAVLLCDAEFAQFSQDIGLASLGTPDHILDKIASVYMSTVEAGLCREGSEVKAYGALLLSGSNELEHVFTDKAVKRPLEIEAAASLPDIDLDKYQDVYYVSESIEEAEQMARAYVSSLPCRMSVKYNPEKNVIEPKDKGD</sequence>
<dbReference type="InterPro" id="IPR036329">
    <property type="entry name" value="Aro-AA_hydroxylase_C_sf"/>
</dbReference>
<evidence type="ECO:0000256" key="3">
    <source>
        <dbReference type="ARBA" id="ARBA00011995"/>
    </source>
</evidence>
<evidence type="ECO:0000313" key="10">
    <source>
        <dbReference type="Proteomes" id="UP000694845"/>
    </source>
</evidence>
<proteinExistence type="inferred from homology"/>
<evidence type="ECO:0000256" key="8">
    <source>
        <dbReference type="PIRSR" id="PIRSR601273-2"/>
    </source>
</evidence>
<keyword evidence="5" id="KW-0560">Oxidoreductase</keyword>
<dbReference type="EC" id="1.14.16.1" evidence="3"/>
<evidence type="ECO:0000256" key="4">
    <source>
        <dbReference type="ARBA" id="ARBA00022723"/>
    </source>
</evidence>
<feature type="binding site" evidence="8">
    <location>
        <position position="191"/>
    </location>
    <ligand>
        <name>Fe cation</name>
        <dbReference type="ChEBI" id="CHEBI:24875"/>
    </ligand>
</feature>
<evidence type="ECO:0000313" key="11">
    <source>
        <dbReference type="RefSeq" id="XP_022104913.1"/>
    </source>
</evidence>
<evidence type="ECO:0000313" key="12">
    <source>
        <dbReference type="RefSeq" id="XP_022104923.1"/>
    </source>
</evidence>
<dbReference type="GeneID" id="110986913"/>
<evidence type="ECO:0000256" key="1">
    <source>
        <dbReference type="ARBA" id="ARBA00001954"/>
    </source>
</evidence>
<dbReference type="InterPro" id="IPR036951">
    <property type="entry name" value="ArAA_hydroxylase_sf"/>
</dbReference>
<feature type="domain" description="Biopterin-dependent aromatic amino acid hydroxylase family profile" evidence="9">
    <location>
        <begin position="9"/>
        <end position="330"/>
    </location>
</feature>
<dbReference type="PANTHER" id="PTHR11473">
    <property type="entry name" value="AROMATIC AMINO ACID HYDROXYLASE"/>
    <property type="match status" value="1"/>
</dbReference>
<organism evidence="10 12">
    <name type="scientific">Acanthaster planci</name>
    <name type="common">Crown-of-thorns starfish</name>
    <dbReference type="NCBI Taxonomy" id="133434"/>
    <lineage>
        <taxon>Eukaryota</taxon>
        <taxon>Metazoa</taxon>
        <taxon>Echinodermata</taxon>
        <taxon>Eleutherozoa</taxon>
        <taxon>Asterozoa</taxon>
        <taxon>Asteroidea</taxon>
        <taxon>Valvatacea</taxon>
        <taxon>Valvatida</taxon>
        <taxon>Acanthasteridae</taxon>
        <taxon>Acanthaster</taxon>
    </lineage>
</organism>
<dbReference type="GO" id="GO:0005506">
    <property type="term" value="F:iron ion binding"/>
    <property type="evidence" value="ECO:0007669"/>
    <property type="project" value="InterPro"/>
</dbReference>
<comment type="cofactor">
    <cofactor evidence="1 8">
        <name>Fe(2+)</name>
        <dbReference type="ChEBI" id="CHEBI:29033"/>
    </cofactor>
</comment>
<feature type="binding site" evidence="8">
    <location>
        <position position="186"/>
    </location>
    <ligand>
        <name>Fe cation</name>
        <dbReference type="ChEBI" id="CHEBI:24875"/>
    </ligand>
</feature>